<name>A0ABM0JXM7_APLCA</name>
<dbReference type="InterPro" id="IPR011032">
    <property type="entry name" value="GroES-like_sf"/>
</dbReference>
<dbReference type="Proteomes" id="UP000694888">
    <property type="component" value="Unplaced"/>
</dbReference>
<gene>
    <name evidence="4" type="primary">LOC101856363</name>
</gene>
<dbReference type="InterPro" id="IPR036291">
    <property type="entry name" value="NAD(P)-bd_dom_sf"/>
</dbReference>
<evidence type="ECO:0000313" key="4">
    <source>
        <dbReference type="RefSeq" id="XP_005103943.1"/>
    </source>
</evidence>
<sequence length="350" mass="37397">MASSRAVSSIKRIIVTKLGTNFRDVTKFETIPVPTLKSKEVLIKNRFIGINASDINFSAGRYFGVSEPPFPIGFEGIGEVVAVGPDASLTPGQNVTYLNFASFADYTVVPEETAIPVPTCDPAYMTAMVSGLTASIALEKDADLTAGKTVLVTAAAGGTGQFAVQLAKMAGTHVIGTCSSEDKVEFLKTLGCDRPINYKTEDLDKVLAEEYPSGVDVVYESVGKEIFHTSLKHLANFGRLIVIGQVSTYQGDEAKTLGDFKDGPSAAIAMSLLVKCASVRGFFLALHIPEIGAHFSRLVHLYNSGKIRMTVDKGDKSEAGPFIGLEKIPDAIDYLYTGKSVGKIVVELPE</sequence>
<dbReference type="Gene3D" id="3.40.50.720">
    <property type="entry name" value="NAD(P)-binding Rossmann-like Domain"/>
    <property type="match status" value="1"/>
</dbReference>
<dbReference type="RefSeq" id="XP_005103943.1">
    <property type="nucleotide sequence ID" value="XM_005103886.3"/>
</dbReference>
<dbReference type="PROSITE" id="PS01162">
    <property type="entry name" value="QOR_ZETA_CRYSTAL"/>
    <property type="match status" value="1"/>
</dbReference>
<dbReference type="GeneID" id="101856363"/>
<evidence type="ECO:0000313" key="3">
    <source>
        <dbReference type="Proteomes" id="UP000694888"/>
    </source>
</evidence>
<dbReference type="InterPro" id="IPR020843">
    <property type="entry name" value="ER"/>
</dbReference>
<dbReference type="PANTHER" id="PTHR43677">
    <property type="entry name" value="SHORT-CHAIN DEHYDROGENASE/REDUCTASE"/>
    <property type="match status" value="1"/>
</dbReference>
<comment type="similarity">
    <text evidence="1">Belongs to the zinc-containing alcohol dehydrogenase family. Quinone oxidoreductase subfamily.</text>
</comment>
<dbReference type="SUPFAM" id="SSF50129">
    <property type="entry name" value="GroES-like"/>
    <property type="match status" value="1"/>
</dbReference>
<dbReference type="SUPFAM" id="SSF51735">
    <property type="entry name" value="NAD(P)-binding Rossmann-fold domains"/>
    <property type="match status" value="1"/>
</dbReference>
<protein>
    <submittedName>
        <fullName evidence="4">Prostaglandin reductase-3</fullName>
    </submittedName>
</protein>
<dbReference type="InterPro" id="IPR013149">
    <property type="entry name" value="ADH-like_C"/>
</dbReference>
<dbReference type="InterPro" id="IPR002364">
    <property type="entry name" value="Quin_OxRdtase/zeta-crystal_CS"/>
</dbReference>
<dbReference type="InterPro" id="IPR051397">
    <property type="entry name" value="Zn-ADH-like_protein"/>
</dbReference>
<dbReference type="SMART" id="SM00829">
    <property type="entry name" value="PKS_ER"/>
    <property type="match status" value="1"/>
</dbReference>
<accession>A0ABM0JXM7</accession>
<dbReference type="Pfam" id="PF00107">
    <property type="entry name" value="ADH_zinc_N"/>
    <property type="match status" value="1"/>
</dbReference>
<keyword evidence="3" id="KW-1185">Reference proteome</keyword>
<dbReference type="Gene3D" id="3.90.180.10">
    <property type="entry name" value="Medium-chain alcohol dehydrogenases, catalytic domain"/>
    <property type="match status" value="1"/>
</dbReference>
<reference evidence="4" key="1">
    <citation type="submission" date="2025-08" db="UniProtKB">
        <authorList>
            <consortium name="RefSeq"/>
        </authorList>
    </citation>
    <scope>IDENTIFICATION</scope>
</reference>
<dbReference type="InterPro" id="IPR013154">
    <property type="entry name" value="ADH-like_N"/>
</dbReference>
<evidence type="ECO:0000256" key="1">
    <source>
        <dbReference type="ARBA" id="ARBA00010371"/>
    </source>
</evidence>
<evidence type="ECO:0000259" key="2">
    <source>
        <dbReference type="SMART" id="SM00829"/>
    </source>
</evidence>
<proteinExistence type="inferred from homology"/>
<feature type="domain" description="Enoyl reductase (ER)" evidence="2">
    <location>
        <begin position="21"/>
        <end position="346"/>
    </location>
</feature>
<dbReference type="Pfam" id="PF08240">
    <property type="entry name" value="ADH_N"/>
    <property type="match status" value="1"/>
</dbReference>
<dbReference type="PANTHER" id="PTHR43677:SF3">
    <property type="entry name" value="PROSTAGLANDIN REDUCTASE 3"/>
    <property type="match status" value="1"/>
</dbReference>
<organism evidence="3 4">
    <name type="scientific">Aplysia californica</name>
    <name type="common">California sea hare</name>
    <dbReference type="NCBI Taxonomy" id="6500"/>
    <lineage>
        <taxon>Eukaryota</taxon>
        <taxon>Metazoa</taxon>
        <taxon>Spiralia</taxon>
        <taxon>Lophotrochozoa</taxon>
        <taxon>Mollusca</taxon>
        <taxon>Gastropoda</taxon>
        <taxon>Heterobranchia</taxon>
        <taxon>Euthyneura</taxon>
        <taxon>Tectipleura</taxon>
        <taxon>Aplysiida</taxon>
        <taxon>Aplysioidea</taxon>
        <taxon>Aplysiidae</taxon>
        <taxon>Aplysia</taxon>
    </lineage>
</organism>